<dbReference type="OrthoDB" id="7221886at2"/>
<dbReference type="AlphaFoldDB" id="A0A1Y3G4U3"/>
<reference evidence="2" key="1">
    <citation type="submission" date="2014-06" db="EMBL/GenBank/DDBJ databases">
        <authorList>
            <person name="Winans N.J."/>
            <person name="Newell P.D."/>
            <person name="Douglas A.E."/>
        </authorList>
    </citation>
    <scope>NUCLEOTIDE SEQUENCE [LARGE SCALE GENOMIC DNA]</scope>
    <source>
        <strain evidence="2">DsW_057</strain>
    </source>
</reference>
<dbReference type="RefSeq" id="WP_086653775.1">
    <property type="nucleotide sequence ID" value="NZ_JOPG01000020.1"/>
</dbReference>
<proteinExistence type="predicted"/>
<organism evidence="1 2">
    <name type="scientific">Acetobacter malorum</name>
    <dbReference type="NCBI Taxonomy" id="178901"/>
    <lineage>
        <taxon>Bacteria</taxon>
        <taxon>Pseudomonadati</taxon>
        <taxon>Pseudomonadota</taxon>
        <taxon>Alphaproteobacteria</taxon>
        <taxon>Acetobacterales</taxon>
        <taxon>Acetobacteraceae</taxon>
        <taxon>Acetobacter</taxon>
    </lineage>
</organism>
<dbReference type="EMBL" id="JOPG01000020">
    <property type="protein sequence ID" value="OUJ05358.1"/>
    <property type="molecule type" value="Genomic_DNA"/>
</dbReference>
<evidence type="ECO:0000313" key="2">
    <source>
        <dbReference type="Proteomes" id="UP000242683"/>
    </source>
</evidence>
<protein>
    <recommendedName>
        <fullName evidence="3">Phage protein</fullName>
    </recommendedName>
</protein>
<comment type="caution">
    <text evidence="1">The sequence shown here is derived from an EMBL/GenBank/DDBJ whole genome shotgun (WGS) entry which is preliminary data.</text>
</comment>
<name>A0A1Y3G4U3_9PROT</name>
<evidence type="ECO:0008006" key="3">
    <source>
        <dbReference type="Google" id="ProtNLM"/>
    </source>
</evidence>
<accession>A0A1Y3G4U3</accession>
<evidence type="ECO:0000313" key="1">
    <source>
        <dbReference type="EMBL" id="OUJ05358.1"/>
    </source>
</evidence>
<dbReference type="Proteomes" id="UP000242683">
    <property type="component" value="Unassembled WGS sequence"/>
</dbReference>
<sequence>MSYRTDRRRRQINRKGRPMQLLRPDESASITVMAYAPPPQAIVLEDSVSVAPFAVQITADETAAASYTPASGDWLRDGGRRYTVTDAVPVYDGSYLSGWSLSAKGGS</sequence>
<gene>
    <name evidence="1" type="ORF">HK23_06180</name>
</gene>